<keyword evidence="2" id="KW-1185">Reference proteome</keyword>
<dbReference type="EMBL" id="BMLW01000017">
    <property type="protein sequence ID" value="GGP15927.1"/>
    <property type="molecule type" value="Genomic_DNA"/>
</dbReference>
<sequence>MLTTIKENKKTYHEKNTDYDGLWKNLIEELFQEFMEYFARDLYPEIDFEKGADFKNLELFQFVIDSRKGKNYTDKLVKVLLKNGEEKYVFIHIEVLAIGGQDFAERMFKYFYRVYDKYNHPIYSITLLTDASHQHHEDTFHYSFYGTMLTYAYNTYRFYGKAEEELKKSDNPFALAVLAGIYVSKNNDRTDEDNEKRFQFKQKLISLAFEKYSHREAYLSALLYFIDYILQIPTELQEKLYDSLPVAQNEKEEGKIMGMEKLRDTPTFGRLFREIEEEATKRGMEKGMARGVAEGIEKGIEQGMVQGIERGVEQGKKEAERNFVKKLLDRDYTDEEISELTSLELEEIIILRKSFEN</sequence>
<dbReference type="Proteomes" id="UP000641206">
    <property type="component" value="Unassembled WGS sequence"/>
</dbReference>
<organism evidence="1 2">
    <name type="scientific">Oceanobacillus neutriphilus</name>
    <dbReference type="NCBI Taxonomy" id="531815"/>
    <lineage>
        <taxon>Bacteria</taxon>
        <taxon>Bacillati</taxon>
        <taxon>Bacillota</taxon>
        <taxon>Bacilli</taxon>
        <taxon>Bacillales</taxon>
        <taxon>Bacillaceae</taxon>
        <taxon>Oceanobacillus</taxon>
    </lineage>
</organism>
<dbReference type="PANTHER" id="PTHR35586:SF1">
    <property type="entry name" value="SLL1691 PROTEIN"/>
    <property type="match status" value="1"/>
</dbReference>
<evidence type="ECO:0000313" key="1">
    <source>
        <dbReference type="EMBL" id="GGP15927.1"/>
    </source>
</evidence>
<evidence type="ECO:0008006" key="3">
    <source>
        <dbReference type="Google" id="ProtNLM"/>
    </source>
</evidence>
<dbReference type="PANTHER" id="PTHR35586">
    <property type="entry name" value="SLL1691 PROTEIN"/>
    <property type="match status" value="1"/>
</dbReference>
<proteinExistence type="predicted"/>
<dbReference type="RefSeq" id="WP_188737513.1">
    <property type="nucleotide sequence ID" value="NZ_BMLW01000017.1"/>
</dbReference>
<comment type="caution">
    <text evidence="1">The sequence shown here is derived from an EMBL/GenBank/DDBJ whole genome shotgun (WGS) entry which is preliminary data.</text>
</comment>
<name>A0ABQ2P1L9_9BACI</name>
<protein>
    <recommendedName>
        <fullName evidence="3">Transposase (putative) YhgA-like domain-containing protein</fullName>
    </recommendedName>
</protein>
<accession>A0ABQ2P1L9</accession>
<reference evidence="2" key="1">
    <citation type="journal article" date="2019" name="Int. J. Syst. Evol. Microbiol.">
        <title>The Global Catalogue of Microorganisms (GCM) 10K type strain sequencing project: providing services to taxonomists for standard genome sequencing and annotation.</title>
        <authorList>
            <consortium name="The Broad Institute Genomics Platform"/>
            <consortium name="The Broad Institute Genome Sequencing Center for Infectious Disease"/>
            <person name="Wu L."/>
            <person name="Ma J."/>
        </authorList>
    </citation>
    <scope>NUCLEOTIDE SEQUENCE [LARGE SCALE GENOMIC DNA]</scope>
    <source>
        <strain evidence="2">CGMCC 1.7693</strain>
    </source>
</reference>
<evidence type="ECO:0000313" key="2">
    <source>
        <dbReference type="Proteomes" id="UP000641206"/>
    </source>
</evidence>
<gene>
    <name evidence="1" type="ORF">GCM10011346_45700</name>
</gene>